<evidence type="ECO:0000256" key="3">
    <source>
        <dbReference type="ARBA" id="ARBA00022630"/>
    </source>
</evidence>
<keyword evidence="3" id="KW-0285">Flavoprotein</keyword>
<dbReference type="InterPro" id="IPR036318">
    <property type="entry name" value="FAD-bd_PCMH-like_sf"/>
</dbReference>
<dbReference type="Gene3D" id="3.40.462.20">
    <property type="match status" value="1"/>
</dbReference>
<evidence type="ECO:0000313" key="8">
    <source>
        <dbReference type="Proteomes" id="UP001589896"/>
    </source>
</evidence>
<sequence>MSRALADRIEGTVLTPAEPAFAEEAAAFNTAVVHTPDVIVGAASTADVAAAVRFAAEHGSPVTVQATGHGAHTPISGGLLISTRRLQQVSVDPATRTATVGAGARWAAVLEAAAEHGLTGVPGSSPNVGVVGYLLGGGLGPLARSHGFSSDYLIGATIVTGTGEILEVSEDENAELLWALRGGKGGFGIVTEVRVRLVQLSTLYAGALFFDTEHIEQVLRTWVDWTADADPDVTTSVALVRFPDLDLVPEPFRGRHLLSLRFAYPGSDDEGARLAEPLRTAAPVYLDMLGELPAEQMGAIHSDPDEPGPGWNRGLLLDAIDQDFATALLGALGPGADAPFIAAELRHLGSAAAVDLPAGSAVGGRDAAFTLVLIGVPDPSLFDSVLPRAGDAVIDAIRQWVHPRTNINFAGHPATTEEFESAWPVTSLPRLAGLRRRLDPAGIFPFGPVSV</sequence>
<accession>A0ABV6RTW8</accession>
<comment type="similarity">
    <text evidence="2">Belongs to the oxygen-dependent FAD-linked oxidoreductase family.</text>
</comment>
<comment type="caution">
    <text evidence="7">The sequence shown here is derived from an EMBL/GenBank/DDBJ whole genome shotgun (WGS) entry which is preliminary data.</text>
</comment>
<dbReference type="Pfam" id="PF01565">
    <property type="entry name" value="FAD_binding_4"/>
    <property type="match status" value="1"/>
</dbReference>
<dbReference type="Gene3D" id="3.30.43.10">
    <property type="entry name" value="Uridine Diphospho-n-acetylenolpyruvylglucosamine Reductase, domain 2"/>
    <property type="match status" value="1"/>
</dbReference>
<evidence type="ECO:0000256" key="5">
    <source>
        <dbReference type="ARBA" id="ARBA00023002"/>
    </source>
</evidence>
<dbReference type="InterPro" id="IPR016169">
    <property type="entry name" value="FAD-bd_PCMH_sub2"/>
</dbReference>
<evidence type="ECO:0000256" key="2">
    <source>
        <dbReference type="ARBA" id="ARBA00005466"/>
    </source>
</evidence>
<evidence type="ECO:0000259" key="6">
    <source>
        <dbReference type="PROSITE" id="PS51387"/>
    </source>
</evidence>
<evidence type="ECO:0000256" key="1">
    <source>
        <dbReference type="ARBA" id="ARBA00001974"/>
    </source>
</evidence>
<dbReference type="InterPro" id="IPR016167">
    <property type="entry name" value="FAD-bd_PCMH_sub1"/>
</dbReference>
<dbReference type="InterPro" id="IPR016166">
    <property type="entry name" value="FAD-bd_PCMH"/>
</dbReference>
<name>A0ABV6RTW8_9GAMM</name>
<proteinExistence type="inferred from homology"/>
<dbReference type="PROSITE" id="PS00862">
    <property type="entry name" value="OX2_COVAL_FAD"/>
    <property type="match status" value="1"/>
</dbReference>
<evidence type="ECO:0000256" key="4">
    <source>
        <dbReference type="ARBA" id="ARBA00022827"/>
    </source>
</evidence>
<dbReference type="RefSeq" id="WP_386671796.1">
    <property type="nucleotide sequence ID" value="NZ_JBHLTG010000005.1"/>
</dbReference>
<dbReference type="Gene3D" id="3.30.465.10">
    <property type="match status" value="1"/>
</dbReference>
<keyword evidence="8" id="KW-1185">Reference proteome</keyword>
<evidence type="ECO:0000313" key="7">
    <source>
        <dbReference type="EMBL" id="MFC0680236.1"/>
    </source>
</evidence>
<comment type="cofactor">
    <cofactor evidence="1">
        <name>FAD</name>
        <dbReference type="ChEBI" id="CHEBI:57692"/>
    </cofactor>
</comment>
<reference evidence="7 8" key="1">
    <citation type="submission" date="2024-09" db="EMBL/GenBank/DDBJ databases">
        <authorList>
            <person name="Sun Q."/>
            <person name="Mori K."/>
        </authorList>
    </citation>
    <scope>NUCLEOTIDE SEQUENCE [LARGE SCALE GENOMIC DNA]</scope>
    <source>
        <strain evidence="7 8">KCTC 23076</strain>
    </source>
</reference>
<dbReference type="EMBL" id="JBHLTG010000005">
    <property type="protein sequence ID" value="MFC0680236.1"/>
    <property type="molecule type" value="Genomic_DNA"/>
</dbReference>
<feature type="domain" description="FAD-binding PCMH-type" evidence="6">
    <location>
        <begin position="32"/>
        <end position="200"/>
    </location>
</feature>
<dbReference type="InterPro" id="IPR006093">
    <property type="entry name" value="Oxy_OxRdtase_FAD_BS"/>
</dbReference>
<organism evidence="7 8">
    <name type="scientific">Lysobacter korlensis</name>
    <dbReference type="NCBI Taxonomy" id="553636"/>
    <lineage>
        <taxon>Bacteria</taxon>
        <taxon>Pseudomonadati</taxon>
        <taxon>Pseudomonadota</taxon>
        <taxon>Gammaproteobacteria</taxon>
        <taxon>Lysobacterales</taxon>
        <taxon>Lysobacteraceae</taxon>
        <taxon>Lysobacter</taxon>
    </lineage>
</organism>
<protein>
    <submittedName>
        <fullName evidence="7">FAD-binding oxidoreductase</fullName>
    </submittedName>
</protein>
<dbReference type="InterPro" id="IPR050416">
    <property type="entry name" value="FAD-linked_Oxidoreductase"/>
</dbReference>
<dbReference type="PANTHER" id="PTHR42973">
    <property type="entry name" value="BINDING OXIDOREDUCTASE, PUTATIVE (AFU_ORTHOLOGUE AFUA_1G17690)-RELATED"/>
    <property type="match status" value="1"/>
</dbReference>
<keyword evidence="4" id="KW-0274">FAD</keyword>
<dbReference type="PROSITE" id="PS51387">
    <property type="entry name" value="FAD_PCMH"/>
    <property type="match status" value="1"/>
</dbReference>
<dbReference type="InterPro" id="IPR006094">
    <property type="entry name" value="Oxid_FAD_bind_N"/>
</dbReference>
<dbReference type="SUPFAM" id="SSF56176">
    <property type="entry name" value="FAD-binding/transporter-associated domain-like"/>
    <property type="match status" value="1"/>
</dbReference>
<dbReference type="Proteomes" id="UP001589896">
    <property type="component" value="Unassembled WGS sequence"/>
</dbReference>
<dbReference type="PANTHER" id="PTHR42973:SF39">
    <property type="entry name" value="FAD-BINDING PCMH-TYPE DOMAIN-CONTAINING PROTEIN"/>
    <property type="match status" value="1"/>
</dbReference>
<keyword evidence="5" id="KW-0560">Oxidoreductase</keyword>
<gene>
    <name evidence="7" type="ORF">ACFFGH_20570</name>
</gene>